<evidence type="ECO:0000313" key="3">
    <source>
        <dbReference type="Proteomes" id="UP000008680"/>
    </source>
</evidence>
<evidence type="ECO:0000256" key="1">
    <source>
        <dbReference type="SAM" id="Phobius"/>
    </source>
</evidence>
<dbReference type="PATRIC" id="fig|634498.28.peg.1025"/>
<keyword evidence="1" id="KW-1133">Transmembrane helix</keyword>
<dbReference type="Proteomes" id="UP000008680">
    <property type="component" value="Chromosome"/>
</dbReference>
<dbReference type="AlphaFoldDB" id="D3E2W7"/>
<gene>
    <name evidence="2" type="ordered locus">mru_1027</name>
</gene>
<keyword evidence="3" id="KW-1185">Reference proteome</keyword>
<dbReference type="eggNOG" id="arCOG12637">
    <property type="taxonomic scope" value="Archaea"/>
</dbReference>
<dbReference type="HOGENOM" id="CLU_1943890_0_0_2"/>
<dbReference type="OrthoDB" id="380993at2157"/>
<sequence>MDNKIKAGIALAIIVLVAVIGFSFINESNNVVNQLSPLTESFDYSMEPMTTWDDSKKEYSFNQNISSANGKDYKDITIDILMYNDGKSLDKHTSTINSTKDGSFNLKFTQRLEGEPDEFYYNVTKATEI</sequence>
<proteinExistence type="predicted"/>
<feature type="transmembrane region" description="Helical" evidence="1">
    <location>
        <begin position="7"/>
        <end position="25"/>
    </location>
</feature>
<dbReference type="RefSeq" id="WP_012955828.1">
    <property type="nucleotide sequence ID" value="NC_013790.1"/>
</dbReference>
<organism evidence="2 3">
    <name type="scientific">Methanobrevibacter ruminantium (strain ATCC 35063 / DSM 1093 / JCM 13430 / OCM 146 / M1)</name>
    <name type="common">Methanobacterium ruminantium</name>
    <dbReference type="NCBI Taxonomy" id="634498"/>
    <lineage>
        <taxon>Archaea</taxon>
        <taxon>Methanobacteriati</taxon>
        <taxon>Methanobacteriota</taxon>
        <taxon>Methanomada group</taxon>
        <taxon>Methanobacteria</taxon>
        <taxon>Methanobacteriales</taxon>
        <taxon>Methanobacteriaceae</taxon>
        <taxon>Methanobrevibacter</taxon>
    </lineage>
</organism>
<dbReference type="EMBL" id="CP001719">
    <property type="protein sequence ID" value="ADC46878.1"/>
    <property type="molecule type" value="Genomic_DNA"/>
</dbReference>
<keyword evidence="1" id="KW-0472">Membrane</keyword>
<reference evidence="2 3" key="1">
    <citation type="journal article" date="2010" name="PLoS ONE">
        <title>The genome sequence of the rumen methanogen Methanobrevibacter ruminantium reveals new possibilities for controlling ruminant methane emissions.</title>
        <authorList>
            <person name="Leahy S.C."/>
            <person name="Kelly W.J."/>
            <person name="Altermann E."/>
            <person name="Ronimus R.S."/>
            <person name="Yeoman C.J."/>
            <person name="Pacheco D.M."/>
            <person name="Li D."/>
            <person name="Kong Z."/>
            <person name="McTavish S."/>
            <person name="Sang C."/>
            <person name="Lambie S.C."/>
            <person name="Janssen P.H."/>
            <person name="Dey D."/>
            <person name="Attwood G.T."/>
        </authorList>
    </citation>
    <scope>NUCLEOTIDE SEQUENCE [LARGE SCALE GENOMIC DNA]</scope>
    <source>
        <strain evidence="3">ATCC 35063 / DSM 1093 / JCM 13430 / OCM 146 / M1</strain>
    </source>
</reference>
<name>D3E2W7_METRM</name>
<evidence type="ECO:0000313" key="2">
    <source>
        <dbReference type="EMBL" id="ADC46878.1"/>
    </source>
</evidence>
<dbReference type="KEGG" id="mru:mru_1027"/>
<keyword evidence="1" id="KW-0812">Transmembrane</keyword>
<protein>
    <submittedName>
        <fullName evidence="2">Uncharacterized protein</fullName>
    </submittedName>
</protein>
<accession>D3E2W7</accession>
<dbReference type="GeneID" id="8770679"/>